<accession>F7ZI04</accession>
<reference evidence="1 2" key="1">
    <citation type="journal article" date="2011" name="BMC Genomics">
        <title>Comparative genome analysis and genome-guided physiological analysis of Roseobacter litoralis.</title>
        <authorList>
            <person name="Kalhoefer D."/>
            <person name="Thole S."/>
            <person name="Voget S."/>
            <person name="Lehmann R."/>
            <person name="Liesegang H."/>
            <person name="Wollher A."/>
            <person name="Daniel R."/>
            <person name="Simon M."/>
            <person name="Brinkhoff T."/>
        </authorList>
    </citation>
    <scope>NUCLEOTIDE SEQUENCE [LARGE SCALE GENOMIC DNA]</scope>
    <source>
        <strain evidence="2">ATCC 49566 / DSM 6996 / JCM 21268 / NBRC 15278 / OCh 149</strain>
    </source>
</reference>
<dbReference type="AlphaFoldDB" id="F7ZI04"/>
<evidence type="ECO:0000313" key="1">
    <source>
        <dbReference type="EMBL" id="AEI94954.1"/>
    </source>
</evidence>
<protein>
    <submittedName>
        <fullName evidence="1">Uncharacterized protein</fullName>
    </submittedName>
</protein>
<dbReference type="KEGG" id="rli:RLO149_c029980"/>
<sequence length="66" mass="7417">MTVCAADRFLFAFFRLLPLDADGLKSAYIRSAVGKADDFDEVTGSDTGNGRLYVYKFKMCSIKDMY</sequence>
<name>F7ZI04_ROSLO</name>
<dbReference type="HOGENOM" id="CLU_2828535_0_0_5"/>
<dbReference type="Proteomes" id="UP000001353">
    <property type="component" value="Chromosome"/>
</dbReference>
<evidence type="ECO:0000313" key="2">
    <source>
        <dbReference type="Proteomes" id="UP000001353"/>
    </source>
</evidence>
<keyword evidence="2" id="KW-1185">Reference proteome</keyword>
<proteinExistence type="predicted"/>
<organism evidence="1 2">
    <name type="scientific">Roseobacter litoralis (strain ATCC 49566 / DSM 6996 / JCM 21268 / NBRC 15278 / OCh 149)</name>
    <dbReference type="NCBI Taxonomy" id="391595"/>
    <lineage>
        <taxon>Bacteria</taxon>
        <taxon>Pseudomonadati</taxon>
        <taxon>Pseudomonadota</taxon>
        <taxon>Alphaproteobacteria</taxon>
        <taxon>Rhodobacterales</taxon>
        <taxon>Roseobacteraceae</taxon>
        <taxon>Roseobacter</taxon>
    </lineage>
</organism>
<gene>
    <name evidence="1" type="ordered locus">RLO149_c029980</name>
</gene>
<dbReference type="EMBL" id="CP002623">
    <property type="protein sequence ID" value="AEI94954.1"/>
    <property type="molecule type" value="Genomic_DNA"/>
</dbReference>
<dbReference type="STRING" id="391595.RLO149_c029980"/>